<name>A0A1K1SR67_9PSEU</name>
<dbReference type="PROSITE" id="PS51257">
    <property type="entry name" value="PROKAR_LIPOPROTEIN"/>
    <property type="match status" value="1"/>
</dbReference>
<dbReference type="EMBL" id="FPJG01000006">
    <property type="protein sequence ID" value="SFW86373.1"/>
    <property type="molecule type" value="Genomic_DNA"/>
</dbReference>
<accession>A0A1K1SR67</accession>
<gene>
    <name evidence="1" type="ORF">SAMN04489730_6372</name>
</gene>
<dbReference type="PROSITE" id="PS51318">
    <property type="entry name" value="TAT"/>
    <property type="match status" value="1"/>
</dbReference>
<dbReference type="OrthoDB" id="8448116at2"/>
<dbReference type="Proteomes" id="UP000182740">
    <property type="component" value="Unassembled WGS sequence"/>
</dbReference>
<sequence>MGTRPLSRRTLLGVTAGSAALLTGGCATTEQAQPAALPPAPAGGTLIMIIRHAEKPAGSGTPQGIDVDGNADPHSLTVAGWTRAGALVELFAPGAGSVRAGLGRPTAIYAAGGTGGEGRRPRETVSPLAARLGLPVTTTFAKGGETALAAEAARRSGVTLISWQHEEIPALTEAFGTVNPAPPHKWPDNRFDIVWILAPAGAGWSFTQVPQLLLAGDSADPIR</sequence>
<evidence type="ECO:0008006" key="3">
    <source>
        <dbReference type="Google" id="ProtNLM"/>
    </source>
</evidence>
<dbReference type="InterPro" id="IPR006311">
    <property type="entry name" value="TAT_signal"/>
</dbReference>
<protein>
    <recommendedName>
        <fullName evidence="3">Histidine phosphatase superfamily (Branch 1)</fullName>
    </recommendedName>
</protein>
<proteinExistence type="predicted"/>
<reference evidence="2" key="1">
    <citation type="submission" date="2016-11" db="EMBL/GenBank/DDBJ databases">
        <authorList>
            <person name="Varghese N."/>
            <person name="Submissions S."/>
        </authorList>
    </citation>
    <scope>NUCLEOTIDE SEQUENCE [LARGE SCALE GENOMIC DNA]</scope>
    <source>
        <strain evidence="2">DSM 44671</strain>
    </source>
</reference>
<keyword evidence="2" id="KW-1185">Reference proteome</keyword>
<dbReference type="STRING" id="546364.SAMN04489730_6372"/>
<dbReference type="RefSeq" id="WP_072479712.1">
    <property type="nucleotide sequence ID" value="NZ_FPJG01000006.1"/>
</dbReference>
<organism evidence="1 2">
    <name type="scientific">Amycolatopsis australiensis</name>
    <dbReference type="NCBI Taxonomy" id="546364"/>
    <lineage>
        <taxon>Bacteria</taxon>
        <taxon>Bacillati</taxon>
        <taxon>Actinomycetota</taxon>
        <taxon>Actinomycetes</taxon>
        <taxon>Pseudonocardiales</taxon>
        <taxon>Pseudonocardiaceae</taxon>
        <taxon>Amycolatopsis</taxon>
    </lineage>
</organism>
<evidence type="ECO:0000313" key="2">
    <source>
        <dbReference type="Proteomes" id="UP000182740"/>
    </source>
</evidence>
<dbReference type="AlphaFoldDB" id="A0A1K1SR67"/>
<evidence type="ECO:0000313" key="1">
    <source>
        <dbReference type="EMBL" id="SFW86373.1"/>
    </source>
</evidence>